<dbReference type="Proteomes" id="UP001642540">
    <property type="component" value="Unassembled WGS sequence"/>
</dbReference>
<comment type="caution">
    <text evidence="1">The sequence shown here is derived from an EMBL/GenBank/DDBJ whole genome shotgun (WGS) entry which is preliminary data.</text>
</comment>
<proteinExistence type="predicted"/>
<dbReference type="EMBL" id="CAXLJM020000072">
    <property type="protein sequence ID" value="CAL8126306.1"/>
    <property type="molecule type" value="Genomic_DNA"/>
</dbReference>
<reference evidence="1 2" key="1">
    <citation type="submission" date="2024-08" db="EMBL/GenBank/DDBJ databases">
        <authorList>
            <person name="Cucini C."/>
            <person name="Frati F."/>
        </authorList>
    </citation>
    <scope>NUCLEOTIDE SEQUENCE [LARGE SCALE GENOMIC DNA]</scope>
</reference>
<evidence type="ECO:0008006" key="3">
    <source>
        <dbReference type="Google" id="ProtNLM"/>
    </source>
</evidence>
<evidence type="ECO:0000313" key="1">
    <source>
        <dbReference type="EMBL" id="CAL8126306.1"/>
    </source>
</evidence>
<sequence>MGCGETWACTSEATWANSGCPFILKWSFIPSTEYMRFQLIGLRFNGPPGSCQPRSDGALLGYIGIGFSAHDSMGDNIAVIECSVTEETGGTLVKNVTFGRDGKNSNEYYYWDKVCCPN</sequence>
<accession>A0ABP1RF44</accession>
<gene>
    <name evidence="1" type="ORF">ODALV1_LOCUS21341</name>
</gene>
<organism evidence="1 2">
    <name type="scientific">Orchesella dallaii</name>
    <dbReference type="NCBI Taxonomy" id="48710"/>
    <lineage>
        <taxon>Eukaryota</taxon>
        <taxon>Metazoa</taxon>
        <taxon>Ecdysozoa</taxon>
        <taxon>Arthropoda</taxon>
        <taxon>Hexapoda</taxon>
        <taxon>Collembola</taxon>
        <taxon>Entomobryomorpha</taxon>
        <taxon>Entomobryoidea</taxon>
        <taxon>Orchesellidae</taxon>
        <taxon>Orchesellinae</taxon>
        <taxon>Orchesella</taxon>
    </lineage>
</organism>
<protein>
    <recommendedName>
        <fullName evidence="3">DOMON domain-containing protein</fullName>
    </recommendedName>
</protein>
<evidence type="ECO:0000313" key="2">
    <source>
        <dbReference type="Proteomes" id="UP001642540"/>
    </source>
</evidence>
<keyword evidence="2" id="KW-1185">Reference proteome</keyword>
<name>A0ABP1RF44_9HEXA</name>